<evidence type="ECO:0000313" key="4">
    <source>
        <dbReference type="WBParaSite" id="TTAC_0000881901-mRNA-1"/>
    </source>
</evidence>
<evidence type="ECO:0000313" key="3">
    <source>
        <dbReference type="Proteomes" id="UP000274429"/>
    </source>
</evidence>
<protein>
    <submittedName>
        <fullName evidence="2 4">Uncharacterized protein</fullName>
    </submittedName>
</protein>
<dbReference type="STRING" id="6205.A0A0R3X5R0"/>
<organism evidence="4">
    <name type="scientific">Hydatigena taeniaeformis</name>
    <name type="common">Feline tapeworm</name>
    <name type="synonym">Taenia taeniaeformis</name>
    <dbReference type="NCBI Taxonomy" id="6205"/>
    <lineage>
        <taxon>Eukaryota</taxon>
        <taxon>Metazoa</taxon>
        <taxon>Spiralia</taxon>
        <taxon>Lophotrochozoa</taxon>
        <taxon>Platyhelminthes</taxon>
        <taxon>Cestoda</taxon>
        <taxon>Eucestoda</taxon>
        <taxon>Cyclophyllidea</taxon>
        <taxon>Taeniidae</taxon>
        <taxon>Hydatigera</taxon>
    </lineage>
</organism>
<sequence>MRQSPDDAVTELDELEMDEDKELDAEVNISEMLDEEVPEEEEEEAEDEETEGEAITRIEEEISERIETANSNADEVIEAFTEAKIPHFSIRADDQLTRVRYRLVKKIKNVIINREAIFERVYPITLEEGENLVASGFKHLSPFSRFCPVSWDRVSIARLPPLNPSPILRYSRLDPRLVEPQLGDEIAPSMPAKKGKKRSANGVKTCCAVYRECVYWFVSEAERKVFIANPISVIRRAGEQIHTLVHQPLEVAVTGGPTSEREFISRRFGTDLHVAYVTTAGAIQWLLRSVCQSWTTLARQIHEVLISGAAICDDLVAKALRVALYAPQIQARGYVLDNYPITVDQAKFMHAASIRPFLMLELHSKHCNHPSIEVSWFDNWNNQEPPDCPFLKVWLNMKARRGRK</sequence>
<dbReference type="WBParaSite" id="TTAC_0000881901-mRNA-1">
    <property type="protein sequence ID" value="TTAC_0000881901-mRNA-1"/>
    <property type="gene ID" value="TTAC_0000881901"/>
</dbReference>
<dbReference type="EMBL" id="UYWX01020592">
    <property type="protein sequence ID" value="VDM33456.1"/>
    <property type="molecule type" value="Genomic_DNA"/>
</dbReference>
<dbReference type="InterPro" id="IPR027417">
    <property type="entry name" value="P-loop_NTPase"/>
</dbReference>
<evidence type="ECO:0000313" key="2">
    <source>
        <dbReference type="EMBL" id="VDM33456.1"/>
    </source>
</evidence>
<feature type="compositionally biased region" description="Acidic residues" evidence="1">
    <location>
        <begin position="32"/>
        <end position="52"/>
    </location>
</feature>
<dbReference type="Gene3D" id="3.40.50.300">
    <property type="entry name" value="P-loop containing nucleotide triphosphate hydrolases"/>
    <property type="match status" value="1"/>
</dbReference>
<keyword evidence="3" id="KW-1185">Reference proteome</keyword>
<name>A0A0R3X5R0_HYDTA</name>
<proteinExistence type="predicted"/>
<gene>
    <name evidence="2" type="ORF">TTAC_LOCUS8804</name>
</gene>
<feature type="compositionally biased region" description="Acidic residues" evidence="1">
    <location>
        <begin position="8"/>
        <end position="25"/>
    </location>
</feature>
<dbReference type="Proteomes" id="UP000274429">
    <property type="component" value="Unassembled WGS sequence"/>
</dbReference>
<reference evidence="4" key="1">
    <citation type="submission" date="2017-02" db="UniProtKB">
        <authorList>
            <consortium name="WormBaseParasite"/>
        </authorList>
    </citation>
    <scope>IDENTIFICATION</scope>
</reference>
<reference evidence="2 3" key="2">
    <citation type="submission" date="2018-11" db="EMBL/GenBank/DDBJ databases">
        <authorList>
            <consortium name="Pathogen Informatics"/>
        </authorList>
    </citation>
    <scope>NUCLEOTIDE SEQUENCE [LARGE SCALE GENOMIC DNA]</scope>
</reference>
<feature type="region of interest" description="Disordered" evidence="1">
    <location>
        <begin position="1"/>
        <end position="53"/>
    </location>
</feature>
<dbReference type="AlphaFoldDB" id="A0A0R3X5R0"/>
<evidence type="ECO:0000256" key="1">
    <source>
        <dbReference type="SAM" id="MobiDB-lite"/>
    </source>
</evidence>
<dbReference type="OrthoDB" id="439792at2759"/>
<accession>A0A0R3X5R0</accession>